<dbReference type="Gene3D" id="3.90.79.10">
    <property type="entry name" value="Nucleoside Triphosphate Pyrophosphohydrolase"/>
    <property type="match status" value="1"/>
</dbReference>
<dbReference type="Proteomes" id="UP001438707">
    <property type="component" value="Unassembled WGS sequence"/>
</dbReference>
<dbReference type="InterPro" id="IPR020084">
    <property type="entry name" value="NUDIX_hydrolase_CS"/>
</dbReference>
<dbReference type="SUPFAM" id="SSF55811">
    <property type="entry name" value="Nudix"/>
    <property type="match status" value="1"/>
</dbReference>
<dbReference type="PROSITE" id="PS51462">
    <property type="entry name" value="NUDIX"/>
    <property type="match status" value="1"/>
</dbReference>
<proteinExistence type="predicted"/>
<dbReference type="InterPro" id="IPR000086">
    <property type="entry name" value="NUDIX_hydrolase_dom"/>
</dbReference>
<evidence type="ECO:0000313" key="4">
    <source>
        <dbReference type="Proteomes" id="UP001438707"/>
    </source>
</evidence>
<dbReference type="GO" id="GO:0016787">
    <property type="term" value="F:hydrolase activity"/>
    <property type="evidence" value="ECO:0007669"/>
    <property type="project" value="UniProtKB-KW"/>
</dbReference>
<dbReference type="AlphaFoldDB" id="A0AAW1QIE3"/>
<keyword evidence="4" id="KW-1185">Reference proteome</keyword>
<dbReference type="InterPro" id="IPR029401">
    <property type="entry name" value="Nudix_N"/>
</dbReference>
<feature type="domain" description="Nudix hydrolase" evidence="2">
    <location>
        <begin position="99"/>
        <end position="223"/>
    </location>
</feature>
<dbReference type="CDD" id="cd04511">
    <property type="entry name" value="NUDIX_Hydrolase"/>
    <property type="match status" value="1"/>
</dbReference>
<reference evidence="3 4" key="1">
    <citation type="journal article" date="2024" name="Nat. Commun.">
        <title>Phylogenomics reveals the evolutionary origins of lichenization in chlorophyte algae.</title>
        <authorList>
            <person name="Puginier C."/>
            <person name="Libourel C."/>
            <person name="Otte J."/>
            <person name="Skaloud P."/>
            <person name="Haon M."/>
            <person name="Grisel S."/>
            <person name="Petersen M."/>
            <person name="Berrin J.G."/>
            <person name="Delaux P.M."/>
            <person name="Dal Grande F."/>
            <person name="Keller J."/>
        </authorList>
    </citation>
    <scope>NUCLEOTIDE SEQUENCE [LARGE SCALE GENOMIC DNA]</scope>
    <source>
        <strain evidence="3 4">SAG 2145</strain>
    </source>
</reference>
<dbReference type="EMBL" id="JALJOS010000041">
    <property type="protein sequence ID" value="KAK9821087.1"/>
    <property type="molecule type" value="Genomic_DNA"/>
</dbReference>
<dbReference type="InterPro" id="IPR015797">
    <property type="entry name" value="NUDIX_hydrolase-like_dom_sf"/>
</dbReference>
<comment type="caution">
    <text evidence="3">The sequence shown here is derived from an EMBL/GenBank/DDBJ whole genome shotgun (WGS) entry which is preliminary data.</text>
</comment>
<dbReference type="PANTHER" id="PTHR43222:SF2">
    <property type="entry name" value="NUDIX HYDROLASE 23, CHLOROPLASTIC"/>
    <property type="match status" value="1"/>
</dbReference>
<evidence type="ECO:0000256" key="1">
    <source>
        <dbReference type="ARBA" id="ARBA00022801"/>
    </source>
</evidence>
<keyword evidence="1" id="KW-0378">Hydrolase</keyword>
<protein>
    <recommendedName>
        <fullName evidence="2">Nudix hydrolase domain-containing protein</fullName>
    </recommendedName>
</protein>
<evidence type="ECO:0000313" key="3">
    <source>
        <dbReference type="EMBL" id="KAK9821087.1"/>
    </source>
</evidence>
<name>A0AAW1QIE3_9CHLO</name>
<evidence type="ECO:0000259" key="2">
    <source>
        <dbReference type="PROSITE" id="PS51462"/>
    </source>
</evidence>
<gene>
    <name evidence="3" type="ORF">WJX74_010726</name>
</gene>
<dbReference type="Pfam" id="PF14803">
    <property type="entry name" value="Zn_ribbon_Nudix"/>
    <property type="match status" value="1"/>
</dbReference>
<dbReference type="PROSITE" id="PS00893">
    <property type="entry name" value="NUDIX_BOX"/>
    <property type="match status" value="1"/>
</dbReference>
<accession>A0AAW1QIE3</accession>
<dbReference type="Pfam" id="PF00293">
    <property type="entry name" value="NUDIX"/>
    <property type="match status" value="1"/>
</dbReference>
<sequence length="268" mass="29900">MLIRRLCTPSKALRQVWHCQQVAVKCPSLFRAERFAIHPGPGRTATATMSASTIQKDKPSKMQAKFCKQCGGTITFSIPEGDQEWRHVCTSCGFIDYYNPKMVVGCIVEHKGKLMLCKRAIDPCKGKWTLPAGFMELNESSMAGARRETAEEANANVEVVAPYAHLDIPTIAQTYIIFRARLAEPYTYSAGTESLAVQFFEPHEIPFDQLAFSSVAITLEHYLQDCKQGTFHIHHGVIDKRPASSPNDPTTFTLRDHVAIPTQMPAKL</sequence>
<organism evidence="3 4">
    <name type="scientific">Apatococcus lobatus</name>
    <dbReference type="NCBI Taxonomy" id="904363"/>
    <lineage>
        <taxon>Eukaryota</taxon>
        <taxon>Viridiplantae</taxon>
        <taxon>Chlorophyta</taxon>
        <taxon>core chlorophytes</taxon>
        <taxon>Trebouxiophyceae</taxon>
        <taxon>Chlorellales</taxon>
        <taxon>Chlorellaceae</taxon>
        <taxon>Apatococcus</taxon>
    </lineage>
</organism>
<dbReference type="PANTHER" id="PTHR43222">
    <property type="entry name" value="NUDIX HYDROLASE 23"/>
    <property type="match status" value="1"/>
</dbReference>
<dbReference type="Gene3D" id="2.20.70.10">
    <property type="match status" value="1"/>
</dbReference>